<keyword evidence="3" id="KW-1185">Reference proteome</keyword>
<reference evidence="2" key="1">
    <citation type="submission" date="2019-12" db="EMBL/GenBank/DDBJ databases">
        <authorList>
            <person name="Scholes J."/>
        </authorList>
    </citation>
    <scope>NUCLEOTIDE SEQUENCE</scope>
</reference>
<dbReference type="Proteomes" id="UP001153555">
    <property type="component" value="Unassembled WGS sequence"/>
</dbReference>
<gene>
    <name evidence="2" type="ORF">SHERM_09875</name>
</gene>
<protein>
    <submittedName>
        <fullName evidence="2">Uncharacterized protein</fullName>
    </submittedName>
</protein>
<evidence type="ECO:0000313" key="2">
    <source>
        <dbReference type="EMBL" id="CAA0807001.1"/>
    </source>
</evidence>
<dbReference type="EMBL" id="CACSLK010000984">
    <property type="protein sequence ID" value="CAA0807001.1"/>
    <property type="molecule type" value="Genomic_DNA"/>
</dbReference>
<name>A0A9N7MHZ4_STRHE</name>
<feature type="non-terminal residue" evidence="2">
    <location>
        <position position="63"/>
    </location>
</feature>
<comment type="caution">
    <text evidence="2">The sequence shown here is derived from an EMBL/GenBank/DDBJ whole genome shotgun (WGS) entry which is preliminary data.</text>
</comment>
<proteinExistence type="predicted"/>
<feature type="non-terminal residue" evidence="2">
    <location>
        <position position="1"/>
    </location>
</feature>
<organism evidence="2 3">
    <name type="scientific">Striga hermonthica</name>
    <name type="common">Purple witchweed</name>
    <name type="synonym">Buchnera hermonthica</name>
    <dbReference type="NCBI Taxonomy" id="68872"/>
    <lineage>
        <taxon>Eukaryota</taxon>
        <taxon>Viridiplantae</taxon>
        <taxon>Streptophyta</taxon>
        <taxon>Embryophyta</taxon>
        <taxon>Tracheophyta</taxon>
        <taxon>Spermatophyta</taxon>
        <taxon>Magnoliopsida</taxon>
        <taxon>eudicotyledons</taxon>
        <taxon>Gunneridae</taxon>
        <taxon>Pentapetalae</taxon>
        <taxon>asterids</taxon>
        <taxon>lamiids</taxon>
        <taxon>Lamiales</taxon>
        <taxon>Orobanchaceae</taxon>
        <taxon>Buchnereae</taxon>
        <taxon>Striga</taxon>
    </lineage>
</organism>
<feature type="region of interest" description="Disordered" evidence="1">
    <location>
        <begin position="1"/>
        <end position="41"/>
    </location>
</feature>
<sequence>ETSHQIIPIPETTPSRNIEKEQDSVASASHTPESKGISVESNLQMVQSSKIMELDPLPCTPEA</sequence>
<evidence type="ECO:0000256" key="1">
    <source>
        <dbReference type="SAM" id="MobiDB-lite"/>
    </source>
</evidence>
<dbReference type="AlphaFoldDB" id="A0A9N7MHZ4"/>
<evidence type="ECO:0000313" key="3">
    <source>
        <dbReference type="Proteomes" id="UP001153555"/>
    </source>
</evidence>
<accession>A0A9N7MHZ4</accession>